<dbReference type="Proteomes" id="UP000033710">
    <property type="component" value="Unassembled WGS sequence"/>
</dbReference>
<reference evidence="2 3" key="2">
    <citation type="journal article" date="2015" name="Eukaryot. Cell">
        <title>Asexual propagation of a virulent clone complex in a human and feline outbreak of sporotrichosis.</title>
        <authorList>
            <person name="Teixeira Mde M."/>
            <person name="Rodrigues A.M."/>
            <person name="Tsui C.K."/>
            <person name="de Almeida L.G."/>
            <person name="Van Diepeningen A.D."/>
            <person name="van den Ende B.G."/>
            <person name="Fernandes G.F."/>
            <person name="Kano R."/>
            <person name="Hamelin R.C."/>
            <person name="Lopes-Bezerra L.M."/>
            <person name="Vasconcelos A.T."/>
            <person name="de Hoog S."/>
            <person name="de Camargo Z.P."/>
            <person name="Felipe M.S."/>
        </authorList>
    </citation>
    <scope>NUCLEOTIDE SEQUENCE [LARGE SCALE GENOMIC DNA]</scope>
    <source>
        <strain evidence="2 3">1099-18</strain>
    </source>
</reference>
<proteinExistence type="predicted"/>
<feature type="region of interest" description="Disordered" evidence="1">
    <location>
        <begin position="85"/>
        <end position="154"/>
    </location>
</feature>
<reference evidence="2 3" key="1">
    <citation type="journal article" date="2014" name="BMC Genomics">
        <title>Comparative genomics of the major fungal agents of human and animal Sporotrichosis: Sporothrix schenckii and Sporothrix brasiliensis.</title>
        <authorList>
            <person name="Teixeira M.M."/>
            <person name="de Almeida L.G."/>
            <person name="Kubitschek-Barreira P."/>
            <person name="Alves F.L."/>
            <person name="Kioshima E.S."/>
            <person name="Abadio A.K."/>
            <person name="Fernandes L."/>
            <person name="Derengowski L.S."/>
            <person name="Ferreira K.S."/>
            <person name="Souza R.C."/>
            <person name="Ruiz J.C."/>
            <person name="de Andrade N.C."/>
            <person name="Paes H.C."/>
            <person name="Nicola A.M."/>
            <person name="Albuquerque P."/>
            <person name="Gerber A.L."/>
            <person name="Martins V.P."/>
            <person name="Peconick L.D."/>
            <person name="Neto A.V."/>
            <person name="Chaucanez C.B."/>
            <person name="Silva P.A."/>
            <person name="Cunha O.L."/>
            <person name="de Oliveira F.F."/>
            <person name="dos Santos T.C."/>
            <person name="Barros A.L."/>
            <person name="Soares M.A."/>
            <person name="de Oliveira L.M."/>
            <person name="Marini M.M."/>
            <person name="Villalobos-Duno H."/>
            <person name="Cunha M.M."/>
            <person name="de Hoog S."/>
            <person name="da Silveira J.F."/>
            <person name="Henrissat B."/>
            <person name="Nino-Vega G.A."/>
            <person name="Cisalpino P.S."/>
            <person name="Mora-Montes H.M."/>
            <person name="Almeida S.R."/>
            <person name="Stajich J.E."/>
            <person name="Lopes-Bezerra L.M."/>
            <person name="Vasconcelos A.T."/>
            <person name="Felipe M.S."/>
        </authorList>
    </citation>
    <scope>NUCLEOTIDE SEQUENCE [LARGE SCALE GENOMIC DNA]</scope>
    <source>
        <strain evidence="2 3">1099-18</strain>
    </source>
</reference>
<feature type="region of interest" description="Disordered" evidence="1">
    <location>
        <begin position="1"/>
        <end position="25"/>
    </location>
</feature>
<evidence type="ECO:0000313" key="2">
    <source>
        <dbReference type="EMBL" id="KJR80695.1"/>
    </source>
</evidence>
<gene>
    <name evidence="2" type="ORF">SPSK_05577</name>
</gene>
<comment type="caution">
    <text evidence="2">The sequence shown here is derived from an EMBL/GenBank/DDBJ whole genome shotgun (WGS) entry which is preliminary data.</text>
</comment>
<evidence type="ECO:0000313" key="3">
    <source>
        <dbReference type="Proteomes" id="UP000033710"/>
    </source>
</evidence>
<dbReference type="EMBL" id="AXCR01000012">
    <property type="protein sequence ID" value="KJR80695.1"/>
    <property type="molecule type" value="Genomic_DNA"/>
</dbReference>
<dbReference type="RefSeq" id="XP_016583371.1">
    <property type="nucleotide sequence ID" value="XM_016732320.1"/>
</dbReference>
<dbReference type="VEuPathDB" id="FungiDB:SPSK_05577"/>
<dbReference type="AlphaFoldDB" id="A0A0F2LW19"/>
<sequence>MISSRAFDRGARRFDSSRDRRREPLDPTVDIHIIAEAGPQLSLMKLQALDPGPDKVQTEALVRNLPVARPQWLWTSAGAGRLRLGVVPGQQHPSQGPPRLRSRQKRRPSVAVDDQRQPNVAAQRYGGGHGLQREGTQSKEKSEGCQDGRINVRV</sequence>
<name>A0A0F2LW19_SPOSC</name>
<dbReference type="KEGG" id="ssck:SPSK_05577"/>
<evidence type="ECO:0000256" key="1">
    <source>
        <dbReference type="SAM" id="MobiDB-lite"/>
    </source>
</evidence>
<protein>
    <submittedName>
        <fullName evidence="2">Uncharacterized protein</fullName>
    </submittedName>
</protein>
<feature type="compositionally biased region" description="Basic and acidic residues" evidence="1">
    <location>
        <begin position="136"/>
        <end position="146"/>
    </location>
</feature>
<organism evidence="2 3">
    <name type="scientific">Sporothrix schenckii 1099-18</name>
    <dbReference type="NCBI Taxonomy" id="1397361"/>
    <lineage>
        <taxon>Eukaryota</taxon>
        <taxon>Fungi</taxon>
        <taxon>Dikarya</taxon>
        <taxon>Ascomycota</taxon>
        <taxon>Pezizomycotina</taxon>
        <taxon>Sordariomycetes</taxon>
        <taxon>Sordariomycetidae</taxon>
        <taxon>Ophiostomatales</taxon>
        <taxon>Ophiostomataceae</taxon>
        <taxon>Sporothrix</taxon>
    </lineage>
</organism>
<dbReference type="GeneID" id="27667597"/>
<accession>A0A0F2LW19</accession>